<organism evidence="1 2">
    <name type="scientific">Paramecium tetraurelia</name>
    <dbReference type="NCBI Taxonomy" id="5888"/>
    <lineage>
        <taxon>Eukaryota</taxon>
        <taxon>Sar</taxon>
        <taxon>Alveolata</taxon>
        <taxon>Ciliophora</taxon>
        <taxon>Intramacronucleata</taxon>
        <taxon>Oligohymenophorea</taxon>
        <taxon>Peniculida</taxon>
        <taxon>Parameciidae</taxon>
        <taxon>Paramecium</taxon>
    </lineage>
</organism>
<accession>A0CCL4</accession>
<dbReference type="InParanoid" id="A0CCL4"/>
<dbReference type="RefSeq" id="XP_001435928.1">
    <property type="nucleotide sequence ID" value="XM_001435891.1"/>
</dbReference>
<dbReference type="GeneID" id="5021713"/>
<keyword evidence="2" id="KW-1185">Reference proteome</keyword>
<protein>
    <recommendedName>
        <fullName evidence="3">Transmembrane protein</fullName>
    </recommendedName>
</protein>
<evidence type="ECO:0000313" key="2">
    <source>
        <dbReference type="Proteomes" id="UP000000600"/>
    </source>
</evidence>
<dbReference type="AlphaFoldDB" id="A0CCL4"/>
<proteinExistence type="predicted"/>
<name>A0CCL4_PARTE</name>
<dbReference type="HOGENOM" id="CLU_753268_0_0_1"/>
<sequence>MHYKAFQQTHSMNLFKFIRYPNIHQPQIQISKHVSSYVIFMVYSLSFSTLSVPPIHTDQTFTLLCVSINVQCNIPIQSTISNFQSKTLYLSALIQMKISTKSLNGKLPSLHNPPLNVPNCYHCFVDLHKFTTLSGSCYSKKNACFTQEQECQTYLFSYFRILFKLLSPRFLQDQQKIILDQFVSFHQIRFTSIPIMQILQVLSQDLHIISILANSQSGIISSQLQLLMLQYQIPICYSSFQTKVQSSAQNQIAFIVQSQDYKTSLIIFVEVGITVNSSLPQWNLYESQFKDLNYKGSVISSYAAIIQLKVFRYFFFINLICYYYFNNNFFQIQSIIGQKITFISTNHQGTSPILILPCILCNIESQLL</sequence>
<reference evidence="1 2" key="1">
    <citation type="journal article" date="2006" name="Nature">
        <title>Global trends of whole-genome duplications revealed by the ciliate Paramecium tetraurelia.</title>
        <authorList>
            <consortium name="Genoscope"/>
            <person name="Aury J.-M."/>
            <person name="Jaillon O."/>
            <person name="Duret L."/>
            <person name="Noel B."/>
            <person name="Jubin C."/>
            <person name="Porcel B.M."/>
            <person name="Segurens B."/>
            <person name="Daubin V."/>
            <person name="Anthouard V."/>
            <person name="Aiach N."/>
            <person name="Arnaiz O."/>
            <person name="Billaut A."/>
            <person name="Beisson J."/>
            <person name="Blanc I."/>
            <person name="Bouhouche K."/>
            <person name="Camara F."/>
            <person name="Duharcourt S."/>
            <person name="Guigo R."/>
            <person name="Gogendeau D."/>
            <person name="Katinka M."/>
            <person name="Keller A.-M."/>
            <person name="Kissmehl R."/>
            <person name="Klotz C."/>
            <person name="Koll F."/>
            <person name="Le Moue A."/>
            <person name="Lepere C."/>
            <person name="Malinsky S."/>
            <person name="Nowacki M."/>
            <person name="Nowak J.K."/>
            <person name="Plattner H."/>
            <person name="Poulain J."/>
            <person name="Ruiz F."/>
            <person name="Serrano V."/>
            <person name="Zagulski M."/>
            <person name="Dessen P."/>
            <person name="Betermier M."/>
            <person name="Weissenbach J."/>
            <person name="Scarpelli C."/>
            <person name="Schachter V."/>
            <person name="Sperling L."/>
            <person name="Meyer E."/>
            <person name="Cohen J."/>
            <person name="Wincker P."/>
        </authorList>
    </citation>
    <scope>NUCLEOTIDE SEQUENCE [LARGE SCALE GENOMIC DNA]</scope>
    <source>
        <strain evidence="1 2">Stock d4-2</strain>
    </source>
</reference>
<evidence type="ECO:0000313" key="1">
    <source>
        <dbReference type="EMBL" id="CAK68531.1"/>
    </source>
</evidence>
<dbReference type="KEGG" id="ptm:GSPATT00037316001"/>
<gene>
    <name evidence="1" type="ORF">GSPATT00037316001</name>
</gene>
<dbReference type="Proteomes" id="UP000000600">
    <property type="component" value="Unassembled WGS sequence"/>
</dbReference>
<dbReference type="EMBL" id="CT868061">
    <property type="protein sequence ID" value="CAK68531.1"/>
    <property type="molecule type" value="Genomic_DNA"/>
</dbReference>
<evidence type="ECO:0008006" key="3">
    <source>
        <dbReference type="Google" id="ProtNLM"/>
    </source>
</evidence>